<evidence type="ECO:0000313" key="2">
    <source>
        <dbReference type="Proteomes" id="UP000245207"/>
    </source>
</evidence>
<comment type="caution">
    <text evidence="1">The sequence shown here is derived from an EMBL/GenBank/DDBJ whole genome shotgun (WGS) entry which is preliminary data.</text>
</comment>
<protein>
    <submittedName>
        <fullName evidence="1">Uncharacterized protein</fullName>
    </submittedName>
</protein>
<name>A0A2U1NUZ6_ARTAN</name>
<sequence length="110" mass="12794">MATTTDLTTTPRRSSYLTGCMSPLCVPIHEEYTLVNNDKRGRDQKRTRWRKLMNKVVKESKKNIYRSSKPVTFKYDAVSYSQNFDDGNNHKECHMYASRFSRVGSDISDC</sequence>
<dbReference type="PANTHER" id="PTHR33168">
    <property type="entry name" value="STRESS INDUCED PROTEIN-RELATED"/>
    <property type="match status" value="1"/>
</dbReference>
<dbReference type="Proteomes" id="UP000245207">
    <property type="component" value="Unassembled WGS sequence"/>
</dbReference>
<proteinExistence type="predicted"/>
<gene>
    <name evidence="1" type="ORF">CTI12_AA231130</name>
</gene>
<dbReference type="AlphaFoldDB" id="A0A2U1NUZ6"/>
<accession>A0A2U1NUZ6</accession>
<reference evidence="1 2" key="1">
    <citation type="journal article" date="2018" name="Mol. Plant">
        <title>The genome of Artemisia annua provides insight into the evolution of Asteraceae family and artemisinin biosynthesis.</title>
        <authorList>
            <person name="Shen Q."/>
            <person name="Zhang L."/>
            <person name="Liao Z."/>
            <person name="Wang S."/>
            <person name="Yan T."/>
            <person name="Shi P."/>
            <person name="Liu M."/>
            <person name="Fu X."/>
            <person name="Pan Q."/>
            <person name="Wang Y."/>
            <person name="Lv Z."/>
            <person name="Lu X."/>
            <person name="Zhang F."/>
            <person name="Jiang W."/>
            <person name="Ma Y."/>
            <person name="Chen M."/>
            <person name="Hao X."/>
            <person name="Li L."/>
            <person name="Tang Y."/>
            <person name="Lv G."/>
            <person name="Zhou Y."/>
            <person name="Sun X."/>
            <person name="Brodelius P.E."/>
            <person name="Rose J.K.C."/>
            <person name="Tang K."/>
        </authorList>
    </citation>
    <scope>NUCLEOTIDE SEQUENCE [LARGE SCALE GENOMIC DNA]</scope>
    <source>
        <strain evidence="2">cv. Huhao1</strain>
        <tissue evidence="1">Leaf</tissue>
    </source>
</reference>
<evidence type="ECO:0000313" key="1">
    <source>
        <dbReference type="EMBL" id="PWA77345.1"/>
    </source>
</evidence>
<keyword evidence="2" id="KW-1185">Reference proteome</keyword>
<dbReference type="EMBL" id="PKPP01002141">
    <property type="protein sequence ID" value="PWA77345.1"/>
    <property type="molecule type" value="Genomic_DNA"/>
</dbReference>
<dbReference type="OrthoDB" id="692779at2759"/>
<organism evidence="1 2">
    <name type="scientific">Artemisia annua</name>
    <name type="common">Sweet wormwood</name>
    <dbReference type="NCBI Taxonomy" id="35608"/>
    <lineage>
        <taxon>Eukaryota</taxon>
        <taxon>Viridiplantae</taxon>
        <taxon>Streptophyta</taxon>
        <taxon>Embryophyta</taxon>
        <taxon>Tracheophyta</taxon>
        <taxon>Spermatophyta</taxon>
        <taxon>Magnoliopsida</taxon>
        <taxon>eudicotyledons</taxon>
        <taxon>Gunneridae</taxon>
        <taxon>Pentapetalae</taxon>
        <taxon>asterids</taxon>
        <taxon>campanulids</taxon>
        <taxon>Asterales</taxon>
        <taxon>Asteraceae</taxon>
        <taxon>Asteroideae</taxon>
        <taxon>Anthemideae</taxon>
        <taxon>Artemisiinae</taxon>
        <taxon>Artemisia</taxon>
    </lineage>
</organism>